<reference evidence="2" key="1">
    <citation type="submission" date="2020-10" db="EMBL/GenBank/DDBJ databases">
        <title>Chromosome-scale genome assembly of the Allis shad, Alosa alosa.</title>
        <authorList>
            <person name="Margot Z."/>
            <person name="Christophe K."/>
            <person name="Cabau C."/>
            <person name="Louis A."/>
            <person name="Berthelot C."/>
            <person name="Parey E."/>
            <person name="Roest Crollius H."/>
            <person name="Montfort J."/>
            <person name="Robinson-Rechavi M."/>
            <person name="Bucao C."/>
            <person name="Bouchez O."/>
            <person name="Gislard M."/>
            <person name="Lluch J."/>
            <person name="Milhes M."/>
            <person name="Lampietro C."/>
            <person name="Lopez Roques C."/>
            <person name="Donnadieu C."/>
            <person name="Braasch I."/>
            <person name="Desvignes T."/>
            <person name="Postlethwait J."/>
            <person name="Bobe J."/>
            <person name="Guiguen Y."/>
        </authorList>
    </citation>
    <scope>NUCLEOTIDE SEQUENCE</scope>
    <source>
        <strain evidence="2">M-15738</strain>
        <tissue evidence="2">Blood</tissue>
    </source>
</reference>
<dbReference type="Proteomes" id="UP000823561">
    <property type="component" value="Chromosome 2"/>
</dbReference>
<dbReference type="EMBL" id="JADWDJ010000002">
    <property type="protein sequence ID" value="KAG5284041.1"/>
    <property type="molecule type" value="Genomic_DNA"/>
</dbReference>
<evidence type="ECO:0000313" key="2">
    <source>
        <dbReference type="EMBL" id="KAG5284041.1"/>
    </source>
</evidence>
<accession>A0AAV6HDJ4</accession>
<proteinExistence type="predicted"/>
<dbReference type="PANTHER" id="PTHR10219">
    <property type="entry name" value="GLYCOLIPID TRANSFER PROTEIN-RELATED"/>
    <property type="match status" value="1"/>
</dbReference>
<dbReference type="GO" id="GO:0016020">
    <property type="term" value="C:membrane"/>
    <property type="evidence" value="ECO:0007669"/>
    <property type="project" value="TreeGrafter"/>
</dbReference>
<keyword evidence="3" id="KW-1185">Reference proteome</keyword>
<dbReference type="GO" id="GO:0005829">
    <property type="term" value="C:cytosol"/>
    <property type="evidence" value="ECO:0007669"/>
    <property type="project" value="TreeGrafter"/>
</dbReference>
<name>A0AAV6HDJ4_9TELE</name>
<sequence length="316" mass="35732">MRKRQMKLISMGVKGRAAVAVVFILLLLGSLWLHGNLESPWESCMKSYNQNDKVVFHRNGSIESDTLELCPGQTFQISLLYAHLRAAPVGTDDVLLEPYLSSWEELIKFLVAMGPLVGAISNEIETKTSIIRELAKQEAERMRTNGQSGLRAEGVNPDTQAHMVVSSMDPDTLGAYDSVQSMISAELSRGLVDFQEQTDSGCRTLLRLHRALLWLQLFLRKLGQGPEPASGRLRSPSDLCREAYQQTLARHHGWWVRQMADIAFIALPERTFFYRLICVQNQEEATVILKKVVYAIDVMYNRTQRALEEHSMLDLP</sequence>
<gene>
    <name evidence="2" type="ORF">AALO_G00022330</name>
</gene>
<evidence type="ECO:0000313" key="3">
    <source>
        <dbReference type="Proteomes" id="UP000823561"/>
    </source>
</evidence>
<dbReference type="GO" id="GO:1902387">
    <property type="term" value="F:ceramide 1-phosphate binding"/>
    <property type="evidence" value="ECO:0007669"/>
    <property type="project" value="TreeGrafter"/>
</dbReference>
<evidence type="ECO:0000259" key="1">
    <source>
        <dbReference type="Pfam" id="PF08718"/>
    </source>
</evidence>
<protein>
    <recommendedName>
        <fullName evidence="1">Glycolipid transfer protein domain-containing protein</fullName>
    </recommendedName>
</protein>
<dbReference type="GO" id="GO:1902388">
    <property type="term" value="F:ceramide 1-phosphate transfer activity"/>
    <property type="evidence" value="ECO:0007669"/>
    <property type="project" value="TreeGrafter"/>
</dbReference>
<dbReference type="Gene3D" id="1.10.3520.10">
    <property type="entry name" value="Glycolipid transfer protein"/>
    <property type="match status" value="1"/>
</dbReference>
<dbReference type="AlphaFoldDB" id="A0AAV6HDJ4"/>
<dbReference type="InterPro" id="IPR036497">
    <property type="entry name" value="GLTP_sf"/>
</dbReference>
<dbReference type="InterPro" id="IPR014830">
    <property type="entry name" value="Glycolipid_transfer_prot_dom"/>
</dbReference>
<dbReference type="PANTHER" id="PTHR10219:SF93">
    <property type="entry name" value="CERAMIDE-1-PHOSPHATE TRANSFER PROTEIN"/>
    <property type="match status" value="1"/>
</dbReference>
<feature type="domain" description="Glycolipid transfer protein" evidence="1">
    <location>
        <begin position="95"/>
        <end position="278"/>
    </location>
</feature>
<organism evidence="2 3">
    <name type="scientific">Alosa alosa</name>
    <name type="common">allis shad</name>
    <dbReference type="NCBI Taxonomy" id="278164"/>
    <lineage>
        <taxon>Eukaryota</taxon>
        <taxon>Metazoa</taxon>
        <taxon>Chordata</taxon>
        <taxon>Craniata</taxon>
        <taxon>Vertebrata</taxon>
        <taxon>Euteleostomi</taxon>
        <taxon>Actinopterygii</taxon>
        <taxon>Neopterygii</taxon>
        <taxon>Teleostei</taxon>
        <taxon>Clupei</taxon>
        <taxon>Clupeiformes</taxon>
        <taxon>Clupeoidei</taxon>
        <taxon>Clupeidae</taxon>
        <taxon>Alosa</taxon>
    </lineage>
</organism>
<dbReference type="Pfam" id="PF08718">
    <property type="entry name" value="GLTP"/>
    <property type="match status" value="1"/>
</dbReference>
<comment type="caution">
    <text evidence="2">The sequence shown here is derived from an EMBL/GenBank/DDBJ whole genome shotgun (WGS) entry which is preliminary data.</text>
</comment>
<dbReference type="SUPFAM" id="SSF110004">
    <property type="entry name" value="Glycolipid transfer protein, GLTP"/>
    <property type="match status" value="1"/>
</dbReference>